<dbReference type="SUPFAM" id="SSF52402">
    <property type="entry name" value="Adenine nucleotide alpha hydrolases-like"/>
    <property type="match status" value="1"/>
</dbReference>
<dbReference type="FunFam" id="3.60.110.10:FF:000003">
    <property type="entry name" value="Glutamine-dependent NAD(+) synthetase"/>
    <property type="match status" value="1"/>
</dbReference>
<dbReference type="EMBL" id="LFJN01000008">
    <property type="protein sequence ID" value="KPI41888.1"/>
    <property type="molecule type" value="Genomic_DNA"/>
</dbReference>
<organism evidence="10 11">
    <name type="scientific">Cyphellophora attinorum</name>
    <dbReference type="NCBI Taxonomy" id="1664694"/>
    <lineage>
        <taxon>Eukaryota</taxon>
        <taxon>Fungi</taxon>
        <taxon>Dikarya</taxon>
        <taxon>Ascomycota</taxon>
        <taxon>Pezizomycotina</taxon>
        <taxon>Eurotiomycetes</taxon>
        <taxon>Chaetothyriomycetidae</taxon>
        <taxon>Chaetothyriales</taxon>
        <taxon>Cyphellophoraceae</taxon>
        <taxon>Cyphellophora</taxon>
    </lineage>
</organism>
<gene>
    <name evidence="10" type="ORF">AB675_5433</name>
</gene>
<keyword evidence="4 8" id="KW-0547">Nucleotide-binding</keyword>
<dbReference type="GO" id="GO:0005737">
    <property type="term" value="C:cytoplasm"/>
    <property type="evidence" value="ECO:0007669"/>
    <property type="project" value="InterPro"/>
</dbReference>
<protein>
    <recommendedName>
        <fullName evidence="8">Glutamine-dependent NAD(+) synthetase</fullName>
        <ecNumber evidence="8">6.3.5.1</ecNumber>
    </recommendedName>
    <alternativeName>
        <fullName evidence="8">NAD(+) synthase [glutamine-hydrolyzing]</fullName>
    </alternativeName>
</protein>
<dbReference type="AlphaFoldDB" id="A0A0N0NNS5"/>
<dbReference type="InterPro" id="IPR022310">
    <property type="entry name" value="NAD/GMP_synthase"/>
</dbReference>
<dbReference type="GO" id="GO:0003952">
    <property type="term" value="F:NAD+ synthase (glutamine-hydrolyzing) activity"/>
    <property type="evidence" value="ECO:0007669"/>
    <property type="project" value="UniProtKB-UniRule"/>
</dbReference>
<dbReference type="PANTHER" id="PTHR23090:SF9">
    <property type="entry name" value="GLUTAMINE-DEPENDENT NAD(+) SYNTHETASE"/>
    <property type="match status" value="1"/>
</dbReference>
<dbReference type="Proteomes" id="UP000038010">
    <property type="component" value="Unassembled WGS sequence"/>
</dbReference>
<keyword evidence="6 8" id="KW-0520">NAD</keyword>
<sequence length="574" mass="63907">MGRLVTLATCSLNQWVLDWTGNADRIIESVRRAKAAGATLRVGPELEITGYGCLDHFLESDTFLHSWEMLARIIEHPDCQDIIVDVGMPVRHRNCRYNARVIFYNKKIILIRPKSSLANDGNYREMRYFTPWLKERYTEDYYLESVVSDITGQLIVPFGDAIISTRDTCFAAETCEELFTPNPPHISLGLDGCEIFTNSSGSHFEIRKILRRLTLIREATQQNKGIYLYANQQGCDVVAQGSQFSLNDVEVVTATIDLEEVRAARFAPSRGMQAQKQEPYPRLNINVALSQPKAGPSPMDIGPSPEIELRSSTPPEEIAQCCAMWLWDYLRRCGGAAGYFIALSGGIDSCATATLVFSMCRMVHSAIHSSSTDPTTRAQVIADCRRVCDQADDADWLPNSPQDICSRIFHTSFMGTVNSSTETRTRAKHLANAIGAYHIDCDIDSIVSALTTFFTTVTRFTPRFKQHGGSPTLLALQNIQARLRMVVSYFFAQLLPTVRQRKSGGGLLVLGSANVDEQLRGYLTKYDCSSADINPIGGISKTDLKAFIAYAEEAFELPILREFLDATPTAELEL</sequence>
<dbReference type="EC" id="6.3.5.1" evidence="8"/>
<comment type="caution">
    <text evidence="10">The sequence shown here is derived from an EMBL/GenBank/DDBJ whole genome shotgun (WGS) entry which is preliminary data.</text>
</comment>
<comment type="catalytic activity">
    <reaction evidence="7 8">
        <text>deamido-NAD(+) + L-glutamine + ATP + H2O = L-glutamate + AMP + diphosphate + NAD(+) + H(+)</text>
        <dbReference type="Rhea" id="RHEA:24384"/>
        <dbReference type="ChEBI" id="CHEBI:15377"/>
        <dbReference type="ChEBI" id="CHEBI:15378"/>
        <dbReference type="ChEBI" id="CHEBI:29985"/>
        <dbReference type="ChEBI" id="CHEBI:30616"/>
        <dbReference type="ChEBI" id="CHEBI:33019"/>
        <dbReference type="ChEBI" id="CHEBI:57540"/>
        <dbReference type="ChEBI" id="CHEBI:58359"/>
        <dbReference type="ChEBI" id="CHEBI:58437"/>
        <dbReference type="ChEBI" id="CHEBI:456215"/>
        <dbReference type="EC" id="6.3.5.1"/>
    </reaction>
</comment>
<dbReference type="GO" id="GO:0004359">
    <property type="term" value="F:glutaminase activity"/>
    <property type="evidence" value="ECO:0007669"/>
    <property type="project" value="InterPro"/>
</dbReference>
<reference evidence="10 11" key="1">
    <citation type="submission" date="2015-06" db="EMBL/GenBank/DDBJ databases">
        <title>Draft genome of the ant-associated black yeast Phialophora attae CBS 131958.</title>
        <authorList>
            <person name="Moreno L.F."/>
            <person name="Stielow B.J."/>
            <person name="de Hoog S."/>
            <person name="Vicente V.A."/>
            <person name="Weiss V.A."/>
            <person name="de Vries M."/>
            <person name="Cruz L.M."/>
            <person name="Souza E.M."/>
        </authorList>
    </citation>
    <scope>NUCLEOTIDE SEQUENCE [LARGE SCALE GENOMIC DNA]</scope>
    <source>
        <strain evidence="10 11">CBS 131958</strain>
    </source>
</reference>
<evidence type="ECO:0000256" key="1">
    <source>
        <dbReference type="ARBA" id="ARBA00005188"/>
    </source>
</evidence>
<proteinExistence type="inferred from homology"/>
<evidence type="ECO:0000256" key="8">
    <source>
        <dbReference type="PIRNR" id="PIRNR006630"/>
    </source>
</evidence>
<dbReference type="Pfam" id="PF02540">
    <property type="entry name" value="NAD_synthase"/>
    <property type="match status" value="1"/>
</dbReference>
<evidence type="ECO:0000313" key="11">
    <source>
        <dbReference type="Proteomes" id="UP000038010"/>
    </source>
</evidence>
<dbReference type="CDD" id="cd00553">
    <property type="entry name" value="NAD_synthase"/>
    <property type="match status" value="1"/>
</dbReference>
<keyword evidence="5 8" id="KW-0067">ATP-binding</keyword>
<dbReference type="PANTHER" id="PTHR23090">
    <property type="entry name" value="NH 3 /GLUTAMINE-DEPENDENT NAD + SYNTHETASE"/>
    <property type="match status" value="1"/>
</dbReference>
<dbReference type="VEuPathDB" id="FungiDB:AB675_5433"/>
<dbReference type="PIRSF" id="PIRSF006630">
    <property type="entry name" value="NADS_GAT"/>
    <property type="match status" value="1"/>
</dbReference>
<evidence type="ECO:0000256" key="3">
    <source>
        <dbReference type="ARBA" id="ARBA00022598"/>
    </source>
</evidence>
<dbReference type="Gene3D" id="3.60.110.10">
    <property type="entry name" value="Carbon-nitrogen hydrolase"/>
    <property type="match status" value="1"/>
</dbReference>
<dbReference type="FunFam" id="3.40.50.620:FF:000036">
    <property type="entry name" value="Glutamine-dependent NAD(+) synthetase"/>
    <property type="match status" value="1"/>
</dbReference>
<comment type="pathway">
    <text evidence="1 8">Cofactor biosynthesis; NAD(+) biosynthesis; NAD(+) from deamido-NAD(+) (L-Gln route): step 1/1.</text>
</comment>
<dbReference type="STRING" id="1664694.A0A0N0NNS5"/>
<dbReference type="GO" id="GO:0009435">
    <property type="term" value="P:NAD+ biosynthetic process"/>
    <property type="evidence" value="ECO:0007669"/>
    <property type="project" value="UniProtKB-UniRule"/>
</dbReference>
<dbReference type="CDD" id="cd07570">
    <property type="entry name" value="GAT_Gln-NAD-synth"/>
    <property type="match status" value="1"/>
</dbReference>
<dbReference type="Pfam" id="PF00795">
    <property type="entry name" value="CN_hydrolase"/>
    <property type="match status" value="1"/>
</dbReference>
<keyword evidence="11" id="KW-1185">Reference proteome</keyword>
<accession>A0A0N0NNS5</accession>
<name>A0A0N0NNS5_9EURO</name>
<evidence type="ECO:0000256" key="7">
    <source>
        <dbReference type="ARBA" id="ARBA00052340"/>
    </source>
</evidence>
<dbReference type="SUPFAM" id="SSF56317">
    <property type="entry name" value="Carbon-nitrogen hydrolase"/>
    <property type="match status" value="1"/>
</dbReference>
<comment type="similarity">
    <text evidence="2 8">In the C-terminal section; belongs to the NAD synthetase family.</text>
</comment>
<feature type="domain" description="CN hydrolase" evidence="9">
    <location>
        <begin position="5"/>
        <end position="281"/>
    </location>
</feature>
<evidence type="ECO:0000256" key="2">
    <source>
        <dbReference type="ARBA" id="ARBA00007145"/>
    </source>
</evidence>
<dbReference type="InterPro" id="IPR003010">
    <property type="entry name" value="C-N_Hydrolase"/>
</dbReference>
<dbReference type="InterPro" id="IPR014445">
    <property type="entry name" value="Gln-dep_NAD_synthase"/>
</dbReference>
<dbReference type="OrthoDB" id="2020662at2759"/>
<evidence type="ECO:0000256" key="6">
    <source>
        <dbReference type="ARBA" id="ARBA00023027"/>
    </source>
</evidence>
<evidence type="ECO:0000256" key="5">
    <source>
        <dbReference type="ARBA" id="ARBA00022840"/>
    </source>
</evidence>
<dbReference type="InterPro" id="IPR003694">
    <property type="entry name" value="NAD_synthase"/>
</dbReference>
<dbReference type="UniPathway" id="UPA00253">
    <property type="reaction ID" value="UER00334"/>
</dbReference>
<evidence type="ECO:0000313" key="10">
    <source>
        <dbReference type="EMBL" id="KPI41888.1"/>
    </source>
</evidence>
<dbReference type="GO" id="GO:0005524">
    <property type="term" value="F:ATP binding"/>
    <property type="evidence" value="ECO:0007669"/>
    <property type="project" value="UniProtKB-UniRule"/>
</dbReference>
<dbReference type="InterPro" id="IPR036526">
    <property type="entry name" value="C-N_Hydrolase_sf"/>
</dbReference>
<dbReference type="RefSeq" id="XP_018001851.1">
    <property type="nucleotide sequence ID" value="XM_018145644.1"/>
</dbReference>
<dbReference type="Gene3D" id="3.40.50.620">
    <property type="entry name" value="HUPs"/>
    <property type="match status" value="1"/>
</dbReference>
<evidence type="ECO:0000259" key="9">
    <source>
        <dbReference type="PROSITE" id="PS50263"/>
    </source>
</evidence>
<keyword evidence="3 8" id="KW-0436">Ligase</keyword>
<dbReference type="PROSITE" id="PS50263">
    <property type="entry name" value="CN_HYDROLASE"/>
    <property type="match status" value="1"/>
</dbReference>
<evidence type="ECO:0000256" key="4">
    <source>
        <dbReference type="ARBA" id="ARBA00022741"/>
    </source>
</evidence>
<dbReference type="GeneID" id="28737524"/>
<dbReference type="InterPro" id="IPR014729">
    <property type="entry name" value="Rossmann-like_a/b/a_fold"/>
</dbReference>